<evidence type="ECO:0000313" key="2">
    <source>
        <dbReference type="Proteomes" id="UP000006633"/>
    </source>
</evidence>
<dbReference type="KEGG" id="sno:Snov_0804"/>
<sequence length="48" mass="5100">MREAGARRYRDKLLFALAYAAIIGAVLFAHPFGQGPSAPQVAAVEAAR</sequence>
<dbReference type="Proteomes" id="UP000006633">
    <property type="component" value="Chromosome"/>
</dbReference>
<proteinExistence type="predicted"/>
<reference evidence="1 2" key="1">
    <citation type="journal article" date="2012" name="Stand. Genomic Sci.">
        <title>Complete genome sequence of the facultatively chemolithoautotrophic and methylotrophic alpha Proteobacterium Starkeya novella type strain (ATCC 8093(T)).</title>
        <authorList>
            <person name="Kappler U."/>
            <person name="Davenport K."/>
            <person name="Beatson S."/>
            <person name="Lucas S."/>
            <person name="Lapidus A."/>
            <person name="Copeland A."/>
            <person name="Berry K.W."/>
            <person name="Glavina Del Rio T."/>
            <person name="Hammon N."/>
            <person name="Dalin E."/>
            <person name="Tice H."/>
            <person name="Pitluck S."/>
            <person name="Richardson P."/>
            <person name="Bruce D."/>
            <person name="Goodwin L.A."/>
            <person name="Han C."/>
            <person name="Tapia R."/>
            <person name="Detter J.C."/>
            <person name="Chang Y.J."/>
            <person name="Jeffries C.D."/>
            <person name="Land M."/>
            <person name="Hauser L."/>
            <person name="Kyrpides N.C."/>
            <person name="Goker M."/>
            <person name="Ivanova N."/>
            <person name="Klenk H.P."/>
            <person name="Woyke T."/>
        </authorList>
    </citation>
    <scope>NUCLEOTIDE SEQUENCE [LARGE SCALE GENOMIC DNA]</scope>
    <source>
        <strain evidence="2">ATCC 8093 / DSM 506 / JCM 20403 / CCM 1077 / IAM 12100 / NBRC 12443 / NCIMB 10456</strain>
    </source>
</reference>
<dbReference type="STRING" id="639283.Snov_0804"/>
<dbReference type="HOGENOM" id="CLU_3158039_0_0_5"/>
<protein>
    <submittedName>
        <fullName evidence="1">Uncharacterized protein</fullName>
    </submittedName>
</protein>
<dbReference type="RefSeq" id="WP_013165636.1">
    <property type="nucleotide sequence ID" value="NC_014217.1"/>
</dbReference>
<gene>
    <name evidence="1" type="ordered locus">Snov_0804</name>
</gene>
<evidence type="ECO:0000313" key="1">
    <source>
        <dbReference type="EMBL" id="ADH88131.1"/>
    </source>
</evidence>
<name>D7A5K7_ANCN5</name>
<dbReference type="AlphaFoldDB" id="D7A5K7"/>
<accession>D7A5K7</accession>
<dbReference type="EMBL" id="CP002026">
    <property type="protein sequence ID" value="ADH88131.1"/>
    <property type="molecule type" value="Genomic_DNA"/>
</dbReference>
<organism evidence="1 2">
    <name type="scientific">Ancylobacter novellus (strain ATCC 8093 / DSM 506 / JCM 20403 / CCM 1077 / IAM 12100 / NBRC 12443 / NCIMB 10456)</name>
    <name type="common">Starkeya novella</name>
    <dbReference type="NCBI Taxonomy" id="639283"/>
    <lineage>
        <taxon>Bacteria</taxon>
        <taxon>Pseudomonadati</taxon>
        <taxon>Pseudomonadota</taxon>
        <taxon>Alphaproteobacteria</taxon>
        <taxon>Hyphomicrobiales</taxon>
        <taxon>Xanthobacteraceae</taxon>
        <taxon>Ancylobacter</taxon>
    </lineage>
</organism>
<keyword evidence="2" id="KW-1185">Reference proteome</keyword>